<evidence type="ECO:0000256" key="1">
    <source>
        <dbReference type="ARBA" id="ARBA00004196"/>
    </source>
</evidence>
<evidence type="ECO:0000256" key="3">
    <source>
        <dbReference type="ARBA" id="ARBA00022448"/>
    </source>
</evidence>
<evidence type="ECO:0000256" key="5">
    <source>
        <dbReference type="SAM" id="SignalP"/>
    </source>
</evidence>
<proteinExistence type="inferred from homology"/>
<comment type="subcellular location">
    <subcellularLocation>
        <location evidence="1">Cell envelope</location>
    </subcellularLocation>
</comment>
<dbReference type="InterPro" id="IPR000914">
    <property type="entry name" value="SBP_5_dom"/>
</dbReference>
<keyword evidence="3" id="KW-0813">Transport</keyword>
<reference evidence="7" key="1">
    <citation type="submission" date="2017-08" db="EMBL/GenBank/DDBJ databases">
        <authorList>
            <person name="Imhoff J.F."/>
            <person name="Rahn T."/>
            <person name="Kuenzel S."/>
            <person name="Neulinger S.C."/>
        </authorList>
    </citation>
    <scope>NUCLEOTIDE SEQUENCE</scope>
    <source>
        <strain evidence="7">IM 151</strain>
    </source>
</reference>
<evidence type="ECO:0000259" key="6">
    <source>
        <dbReference type="Pfam" id="PF00496"/>
    </source>
</evidence>
<comment type="similarity">
    <text evidence="2">Belongs to the bacterial solute-binding protein 5 family.</text>
</comment>
<keyword evidence="4 5" id="KW-0732">Signal</keyword>
<organism evidence="7 8">
    <name type="scientific">Rubrivivax gelatinosus</name>
    <name type="common">Rhodocyclus gelatinosus</name>
    <name type="synonym">Rhodopseudomonas gelatinosa</name>
    <dbReference type="NCBI Taxonomy" id="28068"/>
    <lineage>
        <taxon>Bacteria</taxon>
        <taxon>Pseudomonadati</taxon>
        <taxon>Pseudomonadota</taxon>
        <taxon>Betaproteobacteria</taxon>
        <taxon>Burkholderiales</taxon>
        <taxon>Sphaerotilaceae</taxon>
        <taxon>Rubrivivax</taxon>
    </lineage>
</organism>
<reference evidence="7" key="2">
    <citation type="journal article" date="2020" name="Microorganisms">
        <title>Osmotic Adaptation and Compatible Solute Biosynthesis of Phototrophic Bacteria as Revealed from Genome Analyses.</title>
        <authorList>
            <person name="Imhoff J.F."/>
            <person name="Rahn T."/>
            <person name="Kunzel S."/>
            <person name="Keller A."/>
            <person name="Neulinger S.C."/>
        </authorList>
    </citation>
    <scope>NUCLEOTIDE SEQUENCE</scope>
    <source>
        <strain evidence="7">IM 151</strain>
    </source>
</reference>
<gene>
    <name evidence="7" type="ORF">CKO43_18375</name>
</gene>
<accession>A0ABS1DYK2</accession>
<sequence>MRARRLRRAAVALGLALALASAAAGQKVLRYAFPLPESGFDPAQITDLYSRTVAAGIFEAPLEYEYLAQPARLRPATAAALPEVSADHRRFVFRLRPGIFFAEHPAFGGRRRELVAEDYVYALKRHYDPRWKSGNLQQLESAGVLGLSELRQRALAERRPFDYDTPVQGLRSLDRYRFELRLARPDPRFVHLFADPSFAGAVAREVVEAEGRDIGAHPVGTGPWRLVEWRRGLRIVLEHRPDWHGQHYAETAPADAPAALRAQANRWRGRSLPMLDRVEIAVIEQPQPRWLAFLNGEHDLIENLPGDFAAQALPGGRLAPHLAARGLQAWRSPLPSIAMTYFAMADPVVGGYGASRVALRRAIALAVDVERERLLVRGGQALPANGLIAPLTYGHDAALRSEMGTHDLARARALLDLYGYVDHDGDGWREAPDGRPLRLRYAMQSDATSRALAEQWQRNMAALGLRIEFEIATWAENLKRSRAGRLMMWGVGWMASEPDGDTFLALGYGPNAGQGNPSGFALPAFDRLYEHQRSLPDGPQRLAAMQAAQRLLLAYMPMKVHVHQLATDLAQPALQGYRRNPFVPNFWKYVDLER</sequence>
<dbReference type="Gene3D" id="3.10.105.10">
    <property type="entry name" value="Dipeptide-binding Protein, Domain 3"/>
    <property type="match status" value="1"/>
</dbReference>
<keyword evidence="8" id="KW-1185">Reference proteome</keyword>
<dbReference type="PANTHER" id="PTHR30290:SF10">
    <property type="entry name" value="PERIPLASMIC OLIGOPEPTIDE-BINDING PROTEIN-RELATED"/>
    <property type="match status" value="1"/>
</dbReference>
<name>A0ABS1DYK2_RUBGE</name>
<evidence type="ECO:0000256" key="4">
    <source>
        <dbReference type="ARBA" id="ARBA00022729"/>
    </source>
</evidence>
<comment type="caution">
    <text evidence="7">The sequence shown here is derived from an EMBL/GenBank/DDBJ whole genome shotgun (WGS) entry which is preliminary data.</text>
</comment>
<dbReference type="PIRSF" id="PIRSF002741">
    <property type="entry name" value="MppA"/>
    <property type="match status" value="1"/>
</dbReference>
<feature type="signal peptide" evidence="5">
    <location>
        <begin position="1"/>
        <end position="24"/>
    </location>
</feature>
<dbReference type="SUPFAM" id="SSF53850">
    <property type="entry name" value="Periplasmic binding protein-like II"/>
    <property type="match status" value="1"/>
</dbReference>
<dbReference type="InterPro" id="IPR030678">
    <property type="entry name" value="Peptide/Ni-bd"/>
</dbReference>
<dbReference type="EMBL" id="NRRU01000079">
    <property type="protein sequence ID" value="MBK1714730.1"/>
    <property type="molecule type" value="Genomic_DNA"/>
</dbReference>
<evidence type="ECO:0000313" key="7">
    <source>
        <dbReference type="EMBL" id="MBK1714730.1"/>
    </source>
</evidence>
<evidence type="ECO:0000256" key="2">
    <source>
        <dbReference type="ARBA" id="ARBA00005695"/>
    </source>
</evidence>
<dbReference type="Gene3D" id="3.90.76.10">
    <property type="entry name" value="Dipeptide-binding Protein, Domain 1"/>
    <property type="match status" value="1"/>
</dbReference>
<feature type="chain" id="PRO_5045486005" evidence="5">
    <location>
        <begin position="25"/>
        <end position="594"/>
    </location>
</feature>
<dbReference type="PANTHER" id="PTHR30290">
    <property type="entry name" value="PERIPLASMIC BINDING COMPONENT OF ABC TRANSPORTER"/>
    <property type="match status" value="1"/>
</dbReference>
<dbReference type="RefSeq" id="WP_200379527.1">
    <property type="nucleotide sequence ID" value="NZ_NRRU01000079.1"/>
</dbReference>
<evidence type="ECO:0000313" key="8">
    <source>
        <dbReference type="Proteomes" id="UP001041814"/>
    </source>
</evidence>
<dbReference type="Proteomes" id="UP001041814">
    <property type="component" value="Unassembled WGS sequence"/>
</dbReference>
<protein>
    <submittedName>
        <fullName evidence="7">Bicyclomycin resistance protein</fullName>
    </submittedName>
</protein>
<dbReference type="InterPro" id="IPR039424">
    <property type="entry name" value="SBP_5"/>
</dbReference>
<dbReference type="Pfam" id="PF00496">
    <property type="entry name" value="SBP_bac_5"/>
    <property type="match status" value="1"/>
</dbReference>
<feature type="domain" description="Solute-binding protein family 5" evidence="6">
    <location>
        <begin position="73"/>
        <end position="512"/>
    </location>
</feature>
<dbReference type="Gene3D" id="3.40.190.10">
    <property type="entry name" value="Periplasmic binding protein-like II"/>
    <property type="match status" value="1"/>
</dbReference>